<sequence length="83" mass="9533">CSEADITGLFQERVQALNFTSIFHALPTDCRSDVREYTPFTYIAIWIVLIVGTLTVLGTTIDLAYIQFLHRPKKSMQITNLRR</sequence>
<proteinExistence type="predicted"/>
<feature type="non-terminal residue" evidence="2">
    <location>
        <position position="1"/>
    </location>
</feature>
<feature type="non-terminal residue" evidence="2">
    <location>
        <position position="83"/>
    </location>
</feature>
<reference evidence="2" key="1">
    <citation type="submission" date="2014-12" db="EMBL/GenBank/DDBJ databases">
        <title>Insight into the proteome of Arion vulgaris.</title>
        <authorList>
            <person name="Aradska J."/>
            <person name="Bulat T."/>
            <person name="Smidak R."/>
            <person name="Sarate P."/>
            <person name="Gangsoo J."/>
            <person name="Sialana F."/>
            <person name="Bilban M."/>
            <person name="Lubec G."/>
        </authorList>
    </citation>
    <scope>NUCLEOTIDE SEQUENCE</scope>
    <source>
        <tissue evidence="2">Skin</tissue>
    </source>
</reference>
<keyword evidence="1" id="KW-0812">Transmembrane</keyword>
<keyword evidence="1" id="KW-1133">Transmembrane helix</keyword>
<evidence type="ECO:0000256" key="1">
    <source>
        <dbReference type="SAM" id="Phobius"/>
    </source>
</evidence>
<evidence type="ECO:0000313" key="2">
    <source>
        <dbReference type="EMBL" id="CEK96952.1"/>
    </source>
</evidence>
<keyword evidence="1" id="KW-0472">Membrane</keyword>
<name>A0A0B7BVM9_9EUPU</name>
<evidence type="ECO:0008006" key="3">
    <source>
        <dbReference type="Google" id="ProtNLM"/>
    </source>
</evidence>
<dbReference type="AlphaFoldDB" id="A0A0B7BVM9"/>
<dbReference type="EMBL" id="HACG01050087">
    <property type="protein sequence ID" value="CEK96952.1"/>
    <property type="molecule type" value="Transcribed_RNA"/>
</dbReference>
<accession>A0A0B7BVM9</accession>
<organism evidence="2">
    <name type="scientific">Arion vulgaris</name>
    <dbReference type="NCBI Taxonomy" id="1028688"/>
    <lineage>
        <taxon>Eukaryota</taxon>
        <taxon>Metazoa</taxon>
        <taxon>Spiralia</taxon>
        <taxon>Lophotrochozoa</taxon>
        <taxon>Mollusca</taxon>
        <taxon>Gastropoda</taxon>
        <taxon>Heterobranchia</taxon>
        <taxon>Euthyneura</taxon>
        <taxon>Panpulmonata</taxon>
        <taxon>Eupulmonata</taxon>
        <taxon>Stylommatophora</taxon>
        <taxon>Helicina</taxon>
        <taxon>Arionoidea</taxon>
        <taxon>Arionidae</taxon>
        <taxon>Arion</taxon>
    </lineage>
</organism>
<protein>
    <recommendedName>
        <fullName evidence="3">Potassium channel domain-containing protein</fullName>
    </recommendedName>
</protein>
<gene>
    <name evidence="2" type="primary">ORF214128</name>
</gene>
<feature type="transmembrane region" description="Helical" evidence="1">
    <location>
        <begin position="43"/>
        <end position="66"/>
    </location>
</feature>